<feature type="compositionally biased region" description="Basic residues" evidence="1">
    <location>
        <begin position="1"/>
        <end position="12"/>
    </location>
</feature>
<protein>
    <submittedName>
        <fullName evidence="2">Uncharacterized protein</fullName>
    </submittedName>
</protein>
<evidence type="ECO:0000313" key="3">
    <source>
        <dbReference type="Proteomes" id="UP001049176"/>
    </source>
</evidence>
<sequence>MNRIKRVFKRKNSVSESQERPEHEDSHDEDSCAQIPTSSPSKLKRAVKTSDISFPATQFGPVLPCTHTKSYSVGGNETEAPLSDVNYLTRPRTPPPMYLDQFFLDLFPAPPTHGQVKEIETYALAFPSEPRMADNRILVYPPHEELPPLLPKLEHMVEQQRLKRRTATSSVSSLKKRELLLSNATAKKRKFVVSESVPSVKREPLARNYANTNAGHVKTALPPSSLLFNKPLPPIPSHSPPPSKSLPRSSITPPNLRNKTSFFIDRAVTRPRTNSTHSLGASVRLNTTPVAQLGKVTTGKGLIPHPKLGCVCFRRIPDVPQNVGIYDRDNLLLEEPEEVDKPRNKQCRCAVLIDETGNIAGRVDHYLPTCPKYTDGQYA</sequence>
<dbReference type="AlphaFoldDB" id="A0A9P7RXY5"/>
<dbReference type="GeneID" id="66079196"/>
<feature type="compositionally biased region" description="Basic and acidic residues" evidence="1">
    <location>
        <begin position="17"/>
        <end position="30"/>
    </location>
</feature>
<reference evidence="2" key="1">
    <citation type="journal article" date="2021" name="Genome Biol. Evol.">
        <title>The assembled and annotated genome of the fairy-ring fungus Marasmius oreades.</title>
        <authorList>
            <person name="Hiltunen M."/>
            <person name="Ament-Velasquez S.L."/>
            <person name="Johannesson H."/>
        </authorList>
    </citation>
    <scope>NUCLEOTIDE SEQUENCE</scope>
    <source>
        <strain evidence="2">03SP1</strain>
    </source>
</reference>
<dbReference type="RefSeq" id="XP_043007533.1">
    <property type="nucleotide sequence ID" value="XM_043155072.1"/>
</dbReference>
<evidence type="ECO:0000256" key="1">
    <source>
        <dbReference type="SAM" id="MobiDB-lite"/>
    </source>
</evidence>
<organism evidence="2 3">
    <name type="scientific">Marasmius oreades</name>
    <name type="common">fairy-ring Marasmius</name>
    <dbReference type="NCBI Taxonomy" id="181124"/>
    <lineage>
        <taxon>Eukaryota</taxon>
        <taxon>Fungi</taxon>
        <taxon>Dikarya</taxon>
        <taxon>Basidiomycota</taxon>
        <taxon>Agaricomycotina</taxon>
        <taxon>Agaricomycetes</taxon>
        <taxon>Agaricomycetidae</taxon>
        <taxon>Agaricales</taxon>
        <taxon>Marasmiineae</taxon>
        <taxon>Marasmiaceae</taxon>
        <taxon>Marasmius</taxon>
    </lineage>
</organism>
<feature type="region of interest" description="Disordered" evidence="1">
    <location>
        <begin position="1"/>
        <end position="46"/>
    </location>
</feature>
<accession>A0A9P7RXY5</accession>
<comment type="caution">
    <text evidence="2">The sequence shown here is derived from an EMBL/GenBank/DDBJ whole genome shotgun (WGS) entry which is preliminary data.</text>
</comment>
<dbReference type="EMBL" id="CM032186">
    <property type="protein sequence ID" value="KAG7091063.1"/>
    <property type="molecule type" value="Genomic_DNA"/>
</dbReference>
<feature type="compositionally biased region" description="Pro residues" evidence="1">
    <location>
        <begin position="231"/>
        <end position="244"/>
    </location>
</feature>
<evidence type="ECO:0000313" key="2">
    <source>
        <dbReference type="EMBL" id="KAG7091063.1"/>
    </source>
</evidence>
<dbReference type="Proteomes" id="UP001049176">
    <property type="component" value="Chromosome 6"/>
</dbReference>
<proteinExistence type="predicted"/>
<name>A0A9P7RXY5_9AGAR</name>
<dbReference type="KEGG" id="more:E1B28_010120"/>
<keyword evidence="3" id="KW-1185">Reference proteome</keyword>
<dbReference type="OrthoDB" id="2952295at2759"/>
<feature type="region of interest" description="Disordered" evidence="1">
    <location>
        <begin position="228"/>
        <end position="257"/>
    </location>
</feature>
<gene>
    <name evidence="2" type="ORF">E1B28_010120</name>
</gene>